<dbReference type="InterPro" id="IPR036890">
    <property type="entry name" value="HATPase_C_sf"/>
</dbReference>
<evidence type="ECO:0000259" key="8">
    <source>
        <dbReference type="PROSITE" id="PS50110"/>
    </source>
</evidence>
<comment type="caution">
    <text evidence="9">The sequence shown here is derived from an EMBL/GenBank/DDBJ whole genome shotgun (WGS) entry which is preliminary data.</text>
</comment>
<keyword evidence="6" id="KW-1133">Transmembrane helix</keyword>
<keyword evidence="4" id="KW-0418">Kinase</keyword>
<evidence type="ECO:0000313" key="10">
    <source>
        <dbReference type="Proteomes" id="UP000249524"/>
    </source>
</evidence>
<name>A0A328B4D0_9CAUL</name>
<comment type="catalytic activity">
    <reaction evidence="1">
        <text>ATP + protein L-histidine = ADP + protein N-phospho-L-histidine.</text>
        <dbReference type="EC" id="2.7.13.3"/>
    </reaction>
</comment>
<evidence type="ECO:0000256" key="2">
    <source>
        <dbReference type="ARBA" id="ARBA00012438"/>
    </source>
</evidence>
<dbReference type="InterPro" id="IPR003594">
    <property type="entry name" value="HATPase_dom"/>
</dbReference>
<dbReference type="GO" id="GO:0009927">
    <property type="term" value="F:histidine phosphotransfer kinase activity"/>
    <property type="evidence" value="ECO:0007669"/>
    <property type="project" value="TreeGrafter"/>
</dbReference>
<dbReference type="PROSITE" id="PS50109">
    <property type="entry name" value="HIS_KIN"/>
    <property type="match status" value="1"/>
</dbReference>
<feature type="domain" description="Histidine kinase" evidence="7">
    <location>
        <begin position="223"/>
        <end position="442"/>
    </location>
</feature>
<organism evidence="9 10">
    <name type="scientific">Phenylobacterium kunshanense</name>
    <dbReference type="NCBI Taxonomy" id="1445034"/>
    <lineage>
        <taxon>Bacteria</taxon>
        <taxon>Pseudomonadati</taxon>
        <taxon>Pseudomonadota</taxon>
        <taxon>Alphaproteobacteria</taxon>
        <taxon>Caulobacterales</taxon>
        <taxon>Caulobacteraceae</taxon>
        <taxon>Phenylobacterium</taxon>
    </lineage>
</organism>
<protein>
    <recommendedName>
        <fullName evidence="2">histidine kinase</fullName>
        <ecNumber evidence="2">2.7.13.3</ecNumber>
    </recommendedName>
</protein>
<dbReference type="PROSITE" id="PS50110">
    <property type="entry name" value="RESPONSE_REGULATORY"/>
    <property type="match status" value="1"/>
</dbReference>
<dbReference type="Proteomes" id="UP000249524">
    <property type="component" value="Unassembled WGS sequence"/>
</dbReference>
<gene>
    <name evidence="9" type="ORF">DJ019_19365</name>
</gene>
<dbReference type="EMBL" id="QFYS01000012">
    <property type="protein sequence ID" value="RAK62292.1"/>
    <property type="molecule type" value="Genomic_DNA"/>
</dbReference>
<reference evidence="9 10" key="1">
    <citation type="submission" date="2018-05" db="EMBL/GenBank/DDBJ databases">
        <authorList>
            <person name="Lanie J.A."/>
            <person name="Ng W.-L."/>
            <person name="Kazmierczak K.M."/>
            <person name="Andrzejewski T.M."/>
            <person name="Davidsen T.M."/>
            <person name="Wayne K.J."/>
            <person name="Tettelin H."/>
            <person name="Glass J.I."/>
            <person name="Rusch D."/>
            <person name="Podicherti R."/>
            <person name="Tsui H.-C.T."/>
            <person name="Winkler M.E."/>
        </authorList>
    </citation>
    <scope>NUCLEOTIDE SEQUENCE [LARGE SCALE GENOMIC DNA]</scope>
    <source>
        <strain evidence="9 10">BUT-10</strain>
    </source>
</reference>
<dbReference type="Pfam" id="PF02518">
    <property type="entry name" value="HATPase_c"/>
    <property type="match status" value="1"/>
</dbReference>
<accession>A0A328B4D0</accession>
<dbReference type="InterPro" id="IPR005467">
    <property type="entry name" value="His_kinase_dom"/>
</dbReference>
<feature type="transmembrane region" description="Helical" evidence="6">
    <location>
        <begin position="91"/>
        <end position="111"/>
    </location>
</feature>
<dbReference type="SUPFAM" id="SSF55874">
    <property type="entry name" value="ATPase domain of HSP90 chaperone/DNA topoisomerase II/histidine kinase"/>
    <property type="match status" value="1"/>
</dbReference>
<dbReference type="EC" id="2.7.13.3" evidence="2"/>
<dbReference type="Gene3D" id="1.10.287.130">
    <property type="match status" value="1"/>
</dbReference>
<keyword evidence="5" id="KW-0597">Phosphoprotein</keyword>
<feature type="domain" description="Response regulatory" evidence="8">
    <location>
        <begin position="462"/>
        <end position="571"/>
    </location>
</feature>
<keyword evidence="6" id="KW-0812">Transmembrane</keyword>
<dbReference type="AlphaFoldDB" id="A0A328B4D0"/>
<dbReference type="SUPFAM" id="SSF52172">
    <property type="entry name" value="CheY-like"/>
    <property type="match status" value="1"/>
</dbReference>
<dbReference type="OrthoDB" id="9764438at2"/>
<dbReference type="InterPro" id="IPR011006">
    <property type="entry name" value="CheY-like_superfamily"/>
</dbReference>
<feature type="transmembrane region" description="Helical" evidence="6">
    <location>
        <begin position="26"/>
        <end position="45"/>
    </location>
</feature>
<dbReference type="SMART" id="SM00448">
    <property type="entry name" value="REC"/>
    <property type="match status" value="1"/>
</dbReference>
<feature type="transmembrane region" description="Helical" evidence="6">
    <location>
        <begin position="165"/>
        <end position="186"/>
    </location>
</feature>
<dbReference type="Gene3D" id="3.40.50.2300">
    <property type="match status" value="1"/>
</dbReference>
<feature type="transmembrane region" description="Helical" evidence="6">
    <location>
        <begin position="51"/>
        <end position="71"/>
    </location>
</feature>
<dbReference type="InterPro" id="IPR004358">
    <property type="entry name" value="Sig_transdc_His_kin-like_C"/>
</dbReference>
<dbReference type="RefSeq" id="WP_111278184.1">
    <property type="nucleotide sequence ID" value="NZ_QFYS01000012.1"/>
</dbReference>
<dbReference type="PRINTS" id="PR00344">
    <property type="entry name" value="BCTRLSENSOR"/>
</dbReference>
<keyword evidence="10" id="KW-1185">Reference proteome</keyword>
<evidence type="ECO:0000313" key="9">
    <source>
        <dbReference type="EMBL" id="RAK62292.1"/>
    </source>
</evidence>
<feature type="transmembrane region" description="Helical" evidence="6">
    <location>
        <begin position="117"/>
        <end position="134"/>
    </location>
</feature>
<dbReference type="GO" id="GO:0000155">
    <property type="term" value="F:phosphorelay sensor kinase activity"/>
    <property type="evidence" value="ECO:0007669"/>
    <property type="project" value="TreeGrafter"/>
</dbReference>
<dbReference type="PANTHER" id="PTHR43047">
    <property type="entry name" value="TWO-COMPONENT HISTIDINE PROTEIN KINASE"/>
    <property type="match status" value="1"/>
</dbReference>
<proteinExistence type="predicted"/>
<evidence type="ECO:0000259" key="7">
    <source>
        <dbReference type="PROSITE" id="PS50109"/>
    </source>
</evidence>
<evidence type="ECO:0000256" key="6">
    <source>
        <dbReference type="SAM" id="Phobius"/>
    </source>
</evidence>
<dbReference type="GO" id="GO:0005886">
    <property type="term" value="C:plasma membrane"/>
    <property type="evidence" value="ECO:0007669"/>
    <property type="project" value="TreeGrafter"/>
</dbReference>
<dbReference type="InterPro" id="IPR001789">
    <property type="entry name" value="Sig_transdc_resp-reg_receiver"/>
</dbReference>
<evidence type="ECO:0000256" key="1">
    <source>
        <dbReference type="ARBA" id="ARBA00000085"/>
    </source>
</evidence>
<keyword evidence="3" id="KW-0808">Transferase</keyword>
<dbReference type="Gene3D" id="3.30.565.10">
    <property type="entry name" value="Histidine kinase-like ATPase, C-terminal domain"/>
    <property type="match status" value="1"/>
</dbReference>
<evidence type="ECO:0000256" key="3">
    <source>
        <dbReference type="ARBA" id="ARBA00022679"/>
    </source>
</evidence>
<evidence type="ECO:0000256" key="4">
    <source>
        <dbReference type="ARBA" id="ARBA00022777"/>
    </source>
</evidence>
<dbReference type="PANTHER" id="PTHR43047:SF72">
    <property type="entry name" value="OSMOSENSING HISTIDINE PROTEIN KINASE SLN1"/>
    <property type="match status" value="1"/>
</dbReference>
<sequence length="583" mass="60197">MADALPADPSPGASFAEQGMKAQAALLPYALAAFGVCLPIFVWAGSHADNAAWMSVCFAGFAAGWGCFYGVVNWLRTPAAADARRRARMQILAGLIWAAVIAQLAVFAHFAGPARETLLLLTLGAAMICVVFTAPWLSSLLVVAPAAFAGPLVALFLHAEDLPTARLGLAATALSLALALLVNRILRTQYALAAERETLMAERAAQAEAARRLARAKSDLVSTLSDEIRHGLTGVAHVLASAADRRRAAPSRQQVSAALDAVNDLLSVLETTVDAESAEAGRLTVEPRSVDLAGLVRDIIGAQRPAAAAKGLELAIHVDEALETGPGAAIADPARTKQVLGALIGNAVKFTVRGRVEVRISRVDAQRVAVAIADTGPGLSDEELAIALQPFQRIARTSAGSSGAGLGLPLACQLARLMGGGIRAESAPNVGSCFTLELPFDPAVSGPRTSAPPPTMAPRRLRILTVEAEPLSAAMLRACLEQLGHQVVHAVDSRRAVDLARICDLDLVVSGDAETVGAIRALSGDAARTPVLALTQGEPSEAEAALSAGADALLRRPVAVPAAARAIAEALSDKAPANDRAVA</sequence>
<feature type="modified residue" description="4-aspartylphosphate" evidence="5">
    <location>
        <position position="506"/>
    </location>
</feature>
<keyword evidence="6" id="KW-0472">Membrane</keyword>
<dbReference type="SMART" id="SM00387">
    <property type="entry name" value="HATPase_c"/>
    <property type="match status" value="1"/>
</dbReference>
<evidence type="ECO:0000256" key="5">
    <source>
        <dbReference type="PROSITE-ProRule" id="PRU00169"/>
    </source>
</evidence>